<keyword evidence="13" id="KW-1185">Reference proteome</keyword>
<evidence type="ECO:0000256" key="5">
    <source>
        <dbReference type="ARBA" id="ARBA00023077"/>
    </source>
</evidence>
<dbReference type="RefSeq" id="WP_207364466.1">
    <property type="nucleotide sequence ID" value="NZ_JAFMYV010000004.1"/>
</dbReference>
<evidence type="ECO:0000256" key="6">
    <source>
        <dbReference type="ARBA" id="ARBA00023136"/>
    </source>
</evidence>
<evidence type="ECO:0000256" key="2">
    <source>
        <dbReference type="ARBA" id="ARBA00022448"/>
    </source>
</evidence>
<comment type="subcellular location">
    <subcellularLocation>
        <location evidence="1 8">Cell outer membrane</location>
        <topology evidence="1 8">Multi-pass membrane protein</topology>
    </subcellularLocation>
</comment>
<keyword evidence="2 8" id="KW-0813">Transport</keyword>
<dbReference type="InterPro" id="IPR008969">
    <property type="entry name" value="CarboxyPept-like_regulatory"/>
</dbReference>
<dbReference type="GO" id="GO:0009279">
    <property type="term" value="C:cell outer membrane"/>
    <property type="evidence" value="ECO:0007669"/>
    <property type="project" value="UniProtKB-SubCell"/>
</dbReference>
<sequence>MKNLSVRRFLGTLSINVSSLTVFLLLIVLGTGRAMAQDQTITGVVTETDGSPLPGVTVALKGTSRGANTDATGNYRILAPANGILVFSFVGKTPQEAAVGGKSVINITLADDSKNLQEVVVTGYGTQRRKDLTGSIAAISSEEFQKGNIVVPEQLIAGKLAGVSITPPSGQPGGGSQIRIRGGSSLNASNDPLVVIDNVAVDNSNVSGASNALSLINPNDIETFTVLKDASAAAIYGARAANGVILITTKRGASGAPRVSFSTLGSVSMITKKLPVFTGDAYRALINDTSPEANFANADQRKLLGTANTDWQDQIYHTGISNDNNISVAGSMNNIPYRLSYGYTTQNGILKTSNFQRNSVALNLSPKFLNNNLRVDISAKGSIINNRFADQGAIGAAASFDPTQPVYSGNEKFGGFYEWLDPATGRPNALSTRNPLGLLYNKEDRSQVNRFIGNVQLDYKLPFLTGLRANLNVGLDVSSSKGTIFIPAYAAAGFARGFNRPGITGDLGATGGTNNQYSQTRNNKTLEFYLNYAKDLKSINSRVDVTGGYSYQDFIRDEPTYADNLADGRQLNPAGIPFNTRYTLLAFFGRANYTFNERYTLTATIRRDGTSRFGPTARWGWFPSVGAAWSIKDEAFLKNSTTISALKLRVGYGVTGQQDLSGTGASNYAYLPRYSISDPTAQYQFGNTFYPTLRAEGYDANLKWEQTESINAAIDYALFNGRISGSLDFYDKKTKDLLATIPVAAGSNLTNQILTNVGNLQNRGVEFTINTTPIQKEGLSFDVGFNVTYNENKITNLSKVPDPNNIGILVGTINGGTGNTIQIQSVGYPTNSFFVNQQVYGANGRPLEGVYVDRAADGAININDRYRYQTANPKVLLGFTSQLTAGKFNAGFVLRGNFGNYVYNNVRSNTGTYQSLVNSLGFLSNGSTNVLDTRFRNQQFFSDYYVENAAFLRMDNLNLGYNFGRVFGGRSNLRASATLQNAFVITKYKGLDPEIAGGIDNNFYPRPRTISVGLNLDL</sequence>
<keyword evidence="7 8" id="KW-0998">Cell outer membrane</keyword>
<dbReference type="InterPro" id="IPR012910">
    <property type="entry name" value="Plug_dom"/>
</dbReference>
<evidence type="ECO:0000259" key="11">
    <source>
        <dbReference type="Pfam" id="PF07715"/>
    </source>
</evidence>
<dbReference type="SUPFAM" id="SSF56935">
    <property type="entry name" value="Porins"/>
    <property type="match status" value="1"/>
</dbReference>
<protein>
    <submittedName>
        <fullName evidence="12">SusC/RagA family TonB-linked outer membrane protein</fullName>
    </submittedName>
</protein>
<dbReference type="InterPro" id="IPR037066">
    <property type="entry name" value="Plug_dom_sf"/>
</dbReference>
<feature type="domain" description="TonB-dependent receptor plug" evidence="11">
    <location>
        <begin position="130"/>
        <end position="244"/>
    </location>
</feature>
<keyword evidence="3 8" id="KW-1134">Transmembrane beta strand</keyword>
<evidence type="ECO:0000313" key="12">
    <source>
        <dbReference type="EMBL" id="MBO0936910.1"/>
    </source>
</evidence>
<dbReference type="Pfam" id="PF00593">
    <property type="entry name" value="TonB_dep_Rec_b-barrel"/>
    <property type="match status" value="1"/>
</dbReference>
<dbReference type="InterPro" id="IPR000531">
    <property type="entry name" value="Beta-barrel_TonB"/>
</dbReference>
<dbReference type="Gene3D" id="2.40.170.20">
    <property type="entry name" value="TonB-dependent receptor, beta-barrel domain"/>
    <property type="match status" value="1"/>
</dbReference>
<evidence type="ECO:0000313" key="13">
    <source>
        <dbReference type="Proteomes" id="UP000664034"/>
    </source>
</evidence>
<evidence type="ECO:0000256" key="8">
    <source>
        <dbReference type="PROSITE-ProRule" id="PRU01360"/>
    </source>
</evidence>
<dbReference type="InterPro" id="IPR023996">
    <property type="entry name" value="TonB-dep_OMP_SusC/RagA"/>
</dbReference>
<evidence type="ECO:0000259" key="10">
    <source>
        <dbReference type="Pfam" id="PF00593"/>
    </source>
</evidence>
<dbReference type="Gene3D" id="2.60.40.1120">
    <property type="entry name" value="Carboxypeptidase-like, regulatory domain"/>
    <property type="match status" value="1"/>
</dbReference>
<comment type="caution">
    <text evidence="12">The sequence shown here is derived from an EMBL/GenBank/DDBJ whole genome shotgun (WGS) entry which is preliminary data.</text>
</comment>
<reference evidence="12" key="1">
    <citation type="submission" date="2021-03" db="EMBL/GenBank/DDBJ databases">
        <title>Fibrella sp. HMF5335 genome sequencing and assembly.</title>
        <authorList>
            <person name="Kang H."/>
            <person name="Kim H."/>
            <person name="Bae S."/>
            <person name="Joh K."/>
        </authorList>
    </citation>
    <scope>NUCLEOTIDE SEQUENCE</scope>
    <source>
        <strain evidence="12">HMF5335</strain>
    </source>
</reference>
<dbReference type="PROSITE" id="PS52016">
    <property type="entry name" value="TONB_DEPENDENT_REC_3"/>
    <property type="match status" value="1"/>
</dbReference>
<name>A0A939K5X1_9BACT</name>
<dbReference type="InterPro" id="IPR023997">
    <property type="entry name" value="TonB-dep_OMP_SusC/RagA_CS"/>
</dbReference>
<evidence type="ECO:0000256" key="4">
    <source>
        <dbReference type="ARBA" id="ARBA00022692"/>
    </source>
</evidence>
<evidence type="ECO:0000256" key="3">
    <source>
        <dbReference type="ARBA" id="ARBA00022452"/>
    </source>
</evidence>
<comment type="similarity">
    <text evidence="8 9">Belongs to the TonB-dependent receptor family.</text>
</comment>
<dbReference type="Gene3D" id="2.170.130.10">
    <property type="entry name" value="TonB-dependent receptor, plug domain"/>
    <property type="match status" value="1"/>
</dbReference>
<evidence type="ECO:0000256" key="1">
    <source>
        <dbReference type="ARBA" id="ARBA00004571"/>
    </source>
</evidence>
<dbReference type="NCBIfam" id="TIGR04057">
    <property type="entry name" value="SusC_RagA_signa"/>
    <property type="match status" value="1"/>
</dbReference>
<keyword evidence="5 9" id="KW-0798">TonB box</keyword>
<feature type="domain" description="TonB-dependent receptor-like beta-barrel" evidence="10">
    <location>
        <begin position="412"/>
        <end position="819"/>
    </location>
</feature>
<proteinExistence type="inferred from homology"/>
<dbReference type="Proteomes" id="UP000664034">
    <property type="component" value="Unassembled WGS sequence"/>
</dbReference>
<dbReference type="AlphaFoldDB" id="A0A939K5X1"/>
<accession>A0A939K5X1</accession>
<dbReference type="NCBIfam" id="TIGR04056">
    <property type="entry name" value="OMP_RagA_SusC"/>
    <property type="match status" value="1"/>
</dbReference>
<evidence type="ECO:0000256" key="9">
    <source>
        <dbReference type="RuleBase" id="RU003357"/>
    </source>
</evidence>
<dbReference type="EMBL" id="JAFMYV010000004">
    <property type="protein sequence ID" value="MBO0936910.1"/>
    <property type="molecule type" value="Genomic_DNA"/>
</dbReference>
<dbReference type="Pfam" id="PF07715">
    <property type="entry name" value="Plug"/>
    <property type="match status" value="1"/>
</dbReference>
<dbReference type="InterPro" id="IPR039426">
    <property type="entry name" value="TonB-dep_rcpt-like"/>
</dbReference>
<dbReference type="FunFam" id="2.170.130.10:FF:000008">
    <property type="entry name" value="SusC/RagA family TonB-linked outer membrane protein"/>
    <property type="match status" value="1"/>
</dbReference>
<evidence type="ECO:0000256" key="7">
    <source>
        <dbReference type="ARBA" id="ARBA00023237"/>
    </source>
</evidence>
<dbReference type="Pfam" id="PF13715">
    <property type="entry name" value="CarbopepD_reg_2"/>
    <property type="match status" value="1"/>
</dbReference>
<dbReference type="InterPro" id="IPR036942">
    <property type="entry name" value="Beta-barrel_TonB_sf"/>
</dbReference>
<keyword evidence="4 8" id="KW-0812">Transmembrane</keyword>
<keyword evidence="6 8" id="KW-0472">Membrane</keyword>
<gene>
    <name evidence="12" type="ORF">J2I47_10175</name>
</gene>
<dbReference type="SUPFAM" id="SSF49464">
    <property type="entry name" value="Carboxypeptidase regulatory domain-like"/>
    <property type="match status" value="1"/>
</dbReference>
<organism evidence="12 13">
    <name type="scientific">Fibrella rubiginis</name>
    <dbReference type="NCBI Taxonomy" id="2817060"/>
    <lineage>
        <taxon>Bacteria</taxon>
        <taxon>Pseudomonadati</taxon>
        <taxon>Bacteroidota</taxon>
        <taxon>Cytophagia</taxon>
        <taxon>Cytophagales</taxon>
        <taxon>Spirosomataceae</taxon>
        <taxon>Fibrella</taxon>
    </lineage>
</organism>